<reference evidence="1 2" key="1">
    <citation type="submission" date="2015-01" db="EMBL/GenBank/DDBJ databases">
        <title>Genome Sequencing of Rickettsiales.</title>
        <authorList>
            <person name="Daugherty S.C."/>
            <person name="Su Q."/>
            <person name="Abolude K."/>
            <person name="Beier-Sexton M."/>
            <person name="Carlyon J.A."/>
            <person name="Carter R."/>
            <person name="Day N.P."/>
            <person name="Dumler S.J."/>
            <person name="Dyachenko V."/>
            <person name="Godinez A."/>
            <person name="Kurtti T.J."/>
            <person name="Lichay M."/>
            <person name="Mullins K.E."/>
            <person name="Ott S."/>
            <person name="Pappas-Brown V."/>
            <person name="Paris D.H."/>
            <person name="Patel P."/>
            <person name="Richards A.L."/>
            <person name="Sadzewicz L."/>
            <person name="Sears K."/>
            <person name="Seidman D."/>
            <person name="Sengamalay N."/>
            <person name="Stenos J."/>
            <person name="Tallon L.J."/>
            <person name="Vincent G."/>
            <person name="Fraser C.M."/>
            <person name="Munderloh U."/>
            <person name="Dunning-Hotopp J.C."/>
        </authorList>
    </citation>
    <scope>NUCLEOTIDE SEQUENCE [LARGE SCALE GENOMIC DNA]</scope>
    <source>
        <strain evidence="1 2">ApNP</strain>
    </source>
</reference>
<organism evidence="1 2">
    <name type="scientific">Anaplasma phagocytophilum str. ApNP</name>
    <dbReference type="NCBI Taxonomy" id="1359153"/>
    <lineage>
        <taxon>Bacteria</taxon>
        <taxon>Pseudomonadati</taxon>
        <taxon>Pseudomonadota</taxon>
        <taxon>Alphaproteobacteria</taxon>
        <taxon>Rickettsiales</taxon>
        <taxon>Anaplasmataceae</taxon>
        <taxon>Anaplasma</taxon>
        <taxon>phagocytophilum group</taxon>
    </lineage>
</organism>
<dbReference type="Proteomes" id="UP000033385">
    <property type="component" value="Unassembled WGS sequence"/>
</dbReference>
<accession>A0A0F3NIW9</accession>
<evidence type="ECO:0000313" key="1">
    <source>
        <dbReference type="EMBL" id="KJV67647.1"/>
    </source>
</evidence>
<protein>
    <submittedName>
        <fullName evidence="1">Uncharacterized protein</fullName>
    </submittedName>
</protein>
<dbReference type="EMBL" id="LANW01000001">
    <property type="protein sequence ID" value="KJV67647.1"/>
    <property type="molecule type" value="Genomic_DNA"/>
</dbReference>
<proteinExistence type="predicted"/>
<dbReference type="AlphaFoldDB" id="A0A0F3NIW9"/>
<name>A0A0F3NIW9_ANAPH</name>
<sequence>MLGKSIKPLYEPAQYGKSLTVVCFVSDAALILPSDVLVAYRV</sequence>
<dbReference type="PATRIC" id="fig|1359153.3.peg.1374"/>
<comment type="caution">
    <text evidence="1">The sequence shown here is derived from an EMBL/GenBank/DDBJ whole genome shotgun (WGS) entry which is preliminary data.</text>
</comment>
<gene>
    <name evidence="1" type="ORF">APHNP_1345</name>
</gene>
<evidence type="ECO:0000313" key="2">
    <source>
        <dbReference type="Proteomes" id="UP000033385"/>
    </source>
</evidence>